<keyword evidence="2 6" id="KW-1003">Cell membrane</keyword>
<evidence type="ECO:0000256" key="4">
    <source>
        <dbReference type="ARBA" id="ARBA00022989"/>
    </source>
</evidence>
<protein>
    <recommendedName>
        <fullName evidence="6">TVP38/TMEM64 family membrane protein</fullName>
    </recommendedName>
</protein>
<dbReference type="EMBL" id="VUNP01000021">
    <property type="protein sequence ID" value="MST53887.1"/>
    <property type="molecule type" value="Genomic_DNA"/>
</dbReference>
<evidence type="ECO:0000256" key="5">
    <source>
        <dbReference type="ARBA" id="ARBA00023136"/>
    </source>
</evidence>
<feature type="transmembrane region" description="Helical" evidence="6">
    <location>
        <begin position="12"/>
        <end position="30"/>
    </location>
</feature>
<evidence type="ECO:0000259" key="7">
    <source>
        <dbReference type="Pfam" id="PF09335"/>
    </source>
</evidence>
<reference evidence="8 9" key="1">
    <citation type="submission" date="2019-08" db="EMBL/GenBank/DDBJ databases">
        <title>In-depth cultivation of the pig gut microbiome towards novel bacterial diversity and tailored functional studies.</title>
        <authorList>
            <person name="Wylensek D."/>
            <person name="Hitch T.C.A."/>
            <person name="Clavel T."/>
        </authorList>
    </citation>
    <scope>NUCLEOTIDE SEQUENCE [LARGE SCALE GENOMIC DNA]</scope>
    <source>
        <strain evidence="8 9">BL-178-WT-3A</strain>
    </source>
</reference>
<evidence type="ECO:0000256" key="1">
    <source>
        <dbReference type="ARBA" id="ARBA00004651"/>
    </source>
</evidence>
<sequence>MTQVGKQRQYIQILTGIGVVISIALFIFFQQHQSYFQVGGAFQQYLGQMGLLAPIIFILAQMVQVVYPIIPGGMTSVIGYIAFGPIWGFVYNLTGIFLGSLMAFALARRYGENFARAFVSEETYNKYIGYLDKNDGKFYEKFLGIAFALPGFPDDFLCMVSGLSQMTFKRFTLIFLLTKPVTLYLYTIVAYQGFGYLLALLR</sequence>
<proteinExistence type="inferred from homology"/>
<dbReference type="AlphaFoldDB" id="A0A6N7X3A7"/>
<dbReference type="InterPro" id="IPR032816">
    <property type="entry name" value="VTT_dom"/>
</dbReference>
<evidence type="ECO:0000256" key="2">
    <source>
        <dbReference type="ARBA" id="ARBA00022475"/>
    </source>
</evidence>
<organism evidence="8 9">
    <name type="scientific">Streptococcus alactolyticus</name>
    <dbReference type="NCBI Taxonomy" id="29389"/>
    <lineage>
        <taxon>Bacteria</taxon>
        <taxon>Bacillati</taxon>
        <taxon>Bacillota</taxon>
        <taxon>Bacilli</taxon>
        <taxon>Lactobacillales</taxon>
        <taxon>Streptococcaceae</taxon>
        <taxon>Streptococcus</taxon>
    </lineage>
</organism>
<dbReference type="OrthoDB" id="371137at2"/>
<name>A0A6N7X3A7_STRAY</name>
<dbReference type="Proteomes" id="UP000471052">
    <property type="component" value="Unassembled WGS sequence"/>
</dbReference>
<keyword evidence="3 6" id="KW-0812">Transmembrane</keyword>
<dbReference type="RefSeq" id="WP_154455037.1">
    <property type="nucleotide sequence ID" value="NZ_JADYUO010000018.1"/>
</dbReference>
<dbReference type="Pfam" id="PF09335">
    <property type="entry name" value="VTT_dom"/>
    <property type="match status" value="1"/>
</dbReference>
<feature type="transmembrane region" description="Helical" evidence="6">
    <location>
        <begin position="183"/>
        <end position="201"/>
    </location>
</feature>
<comment type="subcellular location">
    <subcellularLocation>
        <location evidence="1 6">Cell membrane</location>
        <topology evidence="1 6">Multi-pass membrane protein</topology>
    </subcellularLocation>
</comment>
<dbReference type="GO" id="GO:0005886">
    <property type="term" value="C:plasma membrane"/>
    <property type="evidence" value="ECO:0007669"/>
    <property type="project" value="UniProtKB-SubCell"/>
</dbReference>
<evidence type="ECO:0000313" key="9">
    <source>
        <dbReference type="Proteomes" id="UP000471052"/>
    </source>
</evidence>
<dbReference type="PANTHER" id="PTHR12677:SF49">
    <property type="entry name" value="TVP38_TMEM64 FAMILY MEMBRANE PROTEIN"/>
    <property type="match status" value="1"/>
</dbReference>
<comment type="caution">
    <text evidence="8">The sequence shown here is derived from an EMBL/GenBank/DDBJ whole genome shotgun (WGS) entry which is preliminary data.</text>
</comment>
<comment type="caution">
    <text evidence="6">Lacks conserved residue(s) required for the propagation of feature annotation.</text>
</comment>
<comment type="similarity">
    <text evidence="6">Belongs to the TVP38/TMEM64 family.</text>
</comment>
<dbReference type="GeneID" id="99637148"/>
<keyword evidence="5 6" id="KW-0472">Membrane</keyword>
<gene>
    <name evidence="8" type="ORF">FYJ82_05720</name>
</gene>
<accession>A0A6N7X3A7</accession>
<evidence type="ECO:0000256" key="3">
    <source>
        <dbReference type="ARBA" id="ARBA00022692"/>
    </source>
</evidence>
<feature type="transmembrane region" description="Helical" evidence="6">
    <location>
        <begin position="42"/>
        <end position="60"/>
    </location>
</feature>
<evidence type="ECO:0000313" key="8">
    <source>
        <dbReference type="EMBL" id="MST53887.1"/>
    </source>
</evidence>
<feature type="domain" description="VTT" evidence="7">
    <location>
        <begin position="70"/>
        <end position="190"/>
    </location>
</feature>
<dbReference type="PANTHER" id="PTHR12677">
    <property type="entry name" value="GOLGI APPARATUS MEMBRANE PROTEIN TVP38-RELATED"/>
    <property type="match status" value="1"/>
</dbReference>
<evidence type="ECO:0000256" key="6">
    <source>
        <dbReference type="RuleBase" id="RU366058"/>
    </source>
</evidence>
<dbReference type="InterPro" id="IPR015414">
    <property type="entry name" value="TMEM64"/>
</dbReference>
<feature type="transmembrane region" description="Helical" evidence="6">
    <location>
        <begin position="89"/>
        <end position="107"/>
    </location>
</feature>
<keyword evidence="4 6" id="KW-1133">Transmembrane helix</keyword>